<comment type="caution">
    <text evidence="1">The sequence shown here is derived from an EMBL/GenBank/DDBJ whole genome shotgun (WGS) entry which is preliminary data.</text>
</comment>
<sequence length="59" mass="7012">MEKSCFTIIILLERGRNWNMNDWEVDVTEERQRLPRQRQMLPRAAQAVDSARNSVYFAA</sequence>
<dbReference type="EMBL" id="DWZI01000017">
    <property type="protein sequence ID" value="HJA85226.1"/>
    <property type="molecule type" value="Genomic_DNA"/>
</dbReference>
<reference evidence="1" key="1">
    <citation type="journal article" date="2021" name="PeerJ">
        <title>Extensive microbial diversity within the chicken gut microbiome revealed by metagenomics and culture.</title>
        <authorList>
            <person name="Gilroy R."/>
            <person name="Ravi A."/>
            <person name="Getino M."/>
            <person name="Pursley I."/>
            <person name="Horton D.L."/>
            <person name="Alikhan N.F."/>
            <person name="Baker D."/>
            <person name="Gharbi K."/>
            <person name="Hall N."/>
            <person name="Watson M."/>
            <person name="Adriaenssens E.M."/>
            <person name="Foster-Nyarko E."/>
            <person name="Jarju S."/>
            <person name="Secka A."/>
            <person name="Antonio M."/>
            <person name="Oren A."/>
            <person name="Chaudhuri R.R."/>
            <person name="La Ragione R."/>
            <person name="Hildebrand F."/>
            <person name="Pallen M.J."/>
        </authorList>
    </citation>
    <scope>NUCLEOTIDE SEQUENCE</scope>
    <source>
        <strain evidence="1">ChiHjej12B11-9795</strain>
    </source>
</reference>
<proteinExistence type="predicted"/>
<dbReference type="Proteomes" id="UP000823862">
    <property type="component" value="Unassembled WGS sequence"/>
</dbReference>
<evidence type="ECO:0000313" key="2">
    <source>
        <dbReference type="Proteomes" id="UP000823862"/>
    </source>
</evidence>
<name>A0A9D2HVL8_9BACE</name>
<accession>A0A9D2HVL8</accession>
<dbReference type="AlphaFoldDB" id="A0A9D2HVL8"/>
<reference evidence="1" key="2">
    <citation type="submission" date="2021-04" db="EMBL/GenBank/DDBJ databases">
        <authorList>
            <person name="Gilroy R."/>
        </authorList>
    </citation>
    <scope>NUCLEOTIDE SEQUENCE</scope>
    <source>
        <strain evidence="1">ChiHjej12B11-9795</strain>
    </source>
</reference>
<protein>
    <submittedName>
        <fullName evidence="1">Uncharacterized protein</fullName>
    </submittedName>
</protein>
<evidence type="ECO:0000313" key="1">
    <source>
        <dbReference type="EMBL" id="HJA85226.1"/>
    </source>
</evidence>
<gene>
    <name evidence="1" type="ORF">H9950_03345</name>
</gene>
<organism evidence="1 2">
    <name type="scientific">Candidatus Bacteroides avicola</name>
    <dbReference type="NCBI Taxonomy" id="2838468"/>
    <lineage>
        <taxon>Bacteria</taxon>
        <taxon>Pseudomonadati</taxon>
        <taxon>Bacteroidota</taxon>
        <taxon>Bacteroidia</taxon>
        <taxon>Bacteroidales</taxon>
        <taxon>Bacteroidaceae</taxon>
        <taxon>Bacteroides</taxon>
    </lineage>
</organism>